<proteinExistence type="predicted"/>
<dbReference type="EMBL" id="UXUI01010462">
    <property type="protein sequence ID" value="VDD95268.1"/>
    <property type="molecule type" value="Genomic_DNA"/>
</dbReference>
<reference evidence="2 3" key="2">
    <citation type="submission" date="2018-10" db="EMBL/GenBank/DDBJ databases">
        <authorList>
            <consortium name="Pathogen Informatics"/>
        </authorList>
    </citation>
    <scope>NUCLEOTIDE SEQUENCE [LARGE SCALE GENOMIC DNA]</scope>
</reference>
<dbReference type="OrthoDB" id="5781281at2759"/>
<feature type="region of interest" description="Disordered" evidence="1">
    <location>
        <begin position="223"/>
        <end position="253"/>
    </location>
</feature>
<dbReference type="WBParaSite" id="EVEC_0001067601-mRNA-1">
    <property type="protein sequence ID" value="EVEC_0001067601-mRNA-1"/>
    <property type="gene ID" value="EVEC_0001067601"/>
</dbReference>
<gene>
    <name evidence="2" type="ORF">EVEC_LOCUS10019</name>
</gene>
<keyword evidence="3" id="KW-1185">Reference proteome</keyword>
<evidence type="ECO:0000256" key="1">
    <source>
        <dbReference type="SAM" id="MobiDB-lite"/>
    </source>
</evidence>
<evidence type="ECO:0000313" key="2">
    <source>
        <dbReference type="EMBL" id="VDD95268.1"/>
    </source>
</evidence>
<sequence>MPLIDMAEAVSRGDIIVDEVDALNKYAGRFGEDRGQAHNAQRPPNFPIPSVMDDFEGNNVRNNSFNWNQVLVDEVDLVRAAEHGRGDSGVSVSATSHEVLRVGVTILNLRASVAIATVYALFNIGINSESPEIFWGCFKGSDGFRHFKGRITCGYKSGKKLVLEIIAEIVGPAPNGNVNGGSESGTWERSLLVDEVDYLEAVEHGKIKNDGSHIMRLSYESRVRRPSGDEEQIQNGAQLLVTESDDDVPTHDP</sequence>
<dbReference type="Proteomes" id="UP000274131">
    <property type="component" value="Unassembled WGS sequence"/>
</dbReference>
<accession>A0A0N4VIM3</accession>
<dbReference type="AlphaFoldDB" id="A0A0N4VIM3"/>
<reference evidence="4" key="1">
    <citation type="submission" date="2017-02" db="UniProtKB">
        <authorList>
            <consortium name="WormBaseParasite"/>
        </authorList>
    </citation>
    <scope>IDENTIFICATION</scope>
</reference>
<organism evidence="4">
    <name type="scientific">Enterobius vermicularis</name>
    <name type="common">Human pinworm</name>
    <dbReference type="NCBI Taxonomy" id="51028"/>
    <lineage>
        <taxon>Eukaryota</taxon>
        <taxon>Metazoa</taxon>
        <taxon>Ecdysozoa</taxon>
        <taxon>Nematoda</taxon>
        <taxon>Chromadorea</taxon>
        <taxon>Rhabditida</taxon>
        <taxon>Spirurina</taxon>
        <taxon>Oxyuridomorpha</taxon>
        <taxon>Oxyuroidea</taxon>
        <taxon>Oxyuridae</taxon>
        <taxon>Enterobius</taxon>
    </lineage>
</organism>
<evidence type="ECO:0000313" key="3">
    <source>
        <dbReference type="Proteomes" id="UP000274131"/>
    </source>
</evidence>
<name>A0A0N4VIM3_ENTVE</name>
<protein>
    <submittedName>
        <fullName evidence="4">Reverse transcriptase domain-containing protein</fullName>
    </submittedName>
</protein>
<evidence type="ECO:0000313" key="4">
    <source>
        <dbReference type="WBParaSite" id="EVEC_0001067601-mRNA-1"/>
    </source>
</evidence>